<evidence type="ECO:0000256" key="1">
    <source>
        <dbReference type="SAM" id="MobiDB-lite"/>
    </source>
</evidence>
<evidence type="ECO:0000259" key="2">
    <source>
        <dbReference type="PROSITE" id="PS50179"/>
    </source>
</evidence>
<dbReference type="EMBL" id="JALJOR010000010">
    <property type="protein sequence ID" value="KAK9810396.1"/>
    <property type="molecule type" value="Genomic_DNA"/>
</dbReference>
<feature type="compositionally biased region" description="Basic and acidic residues" evidence="1">
    <location>
        <begin position="537"/>
        <end position="551"/>
    </location>
</feature>
<dbReference type="InterPro" id="IPR008942">
    <property type="entry name" value="ENTH_VHS"/>
</dbReference>
<dbReference type="Gene3D" id="1.25.40.90">
    <property type="match status" value="1"/>
</dbReference>
<protein>
    <recommendedName>
        <fullName evidence="2">VHS domain-containing protein</fullName>
    </recommendedName>
</protein>
<organism evidence="3 4">
    <name type="scientific">[Myrmecia] bisecta</name>
    <dbReference type="NCBI Taxonomy" id="41462"/>
    <lineage>
        <taxon>Eukaryota</taxon>
        <taxon>Viridiplantae</taxon>
        <taxon>Chlorophyta</taxon>
        <taxon>core chlorophytes</taxon>
        <taxon>Trebouxiophyceae</taxon>
        <taxon>Trebouxiales</taxon>
        <taxon>Trebouxiaceae</taxon>
        <taxon>Myrmecia</taxon>
    </lineage>
</organism>
<comment type="caution">
    <text evidence="3">The sequence shown here is derived from an EMBL/GenBank/DDBJ whole genome shotgun (WGS) entry which is preliminary data.</text>
</comment>
<feature type="compositionally biased region" description="Low complexity" evidence="1">
    <location>
        <begin position="426"/>
        <end position="441"/>
    </location>
</feature>
<dbReference type="Proteomes" id="UP001489004">
    <property type="component" value="Unassembled WGS sequence"/>
</dbReference>
<dbReference type="AlphaFoldDB" id="A0AAW1PLT2"/>
<feature type="compositionally biased region" description="Polar residues" evidence="1">
    <location>
        <begin position="472"/>
        <end position="481"/>
    </location>
</feature>
<dbReference type="GO" id="GO:0043130">
    <property type="term" value="F:ubiquitin binding"/>
    <property type="evidence" value="ECO:0007669"/>
    <property type="project" value="InterPro"/>
</dbReference>
<reference evidence="3 4" key="1">
    <citation type="journal article" date="2024" name="Nat. Commun.">
        <title>Phylogenomics reveals the evolutionary origins of lichenization in chlorophyte algae.</title>
        <authorList>
            <person name="Puginier C."/>
            <person name="Libourel C."/>
            <person name="Otte J."/>
            <person name="Skaloud P."/>
            <person name="Haon M."/>
            <person name="Grisel S."/>
            <person name="Petersen M."/>
            <person name="Berrin J.G."/>
            <person name="Delaux P.M."/>
            <person name="Dal Grande F."/>
            <person name="Keller J."/>
        </authorList>
    </citation>
    <scope>NUCLEOTIDE SEQUENCE [LARGE SCALE GENOMIC DNA]</scope>
    <source>
        <strain evidence="3 4">SAG 2043</strain>
    </source>
</reference>
<accession>A0AAW1PLT2</accession>
<evidence type="ECO:0000313" key="3">
    <source>
        <dbReference type="EMBL" id="KAK9810396.1"/>
    </source>
</evidence>
<feature type="compositionally biased region" description="Low complexity" evidence="1">
    <location>
        <begin position="552"/>
        <end position="569"/>
    </location>
</feature>
<proteinExistence type="predicted"/>
<sequence>MKAVKNLGNKLSGNKYSDNLLGTSLEDLCRQATNKRLPGPDEEANKMVVEAINTGVAGPNASQQVLAACRKRLTMANPHKQWLAVVLVQKILQDCEEAVAPVRSDIMAEVGKIAAKPMNRYGSDLQSQQQAKSAAFNLLRTYGREGQEVLRGVAGLGRTNFTASSGGGGVAAISPTEPNEPRSWPKLAERVQTGIAMATSHNEMLQDMLLNMSAEQEGTSSDTTFELGFLKDLVGEMLAFRRAFEQLLAQLSTFETDEAQQLMMKALEVMDMMNNTLVLQEEVLFSAVTKAKESPRSPAGAGSPTSTAVSSRHAYGSSPASTFQHEGASERPYAASPAVSNVGFRGSPVSSLPSPGMGTPQPSGPPSLLGGGAFDLQSPPAGKPTPIPMSSSRASNNPFAAPPPSPATPYGVSPMQLSSMPLPNHQGGSYPSSPSYGNQPQRRPASYPSVSQAGSAPSSLSIPPPFKLDSSLVGSAGSSPTAYAGLSQHAQQQQASRFTSQQNPVYQHTPPAQPAQQQQQPDGPASPPAAKAQTGGQEHDAEWDMFFKDRVASPTSASSQQHTQQATSDAFDELLSKR</sequence>
<dbReference type="PROSITE" id="PS50179">
    <property type="entry name" value="VHS"/>
    <property type="match status" value="1"/>
</dbReference>
<name>A0AAW1PLT2_9CHLO</name>
<dbReference type="SUPFAM" id="SSF48464">
    <property type="entry name" value="ENTH/VHS domain"/>
    <property type="match status" value="1"/>
</dbReference>
<dbReference type="InterPro" id="IPR002014">
    <property type="entry name" value="VHS_dom"/>
</dbReference>
<feature type="region of interest" description="Disordered" evidence="1">
    <location>
        <begin position="291"/>
        <end position="578"/>
    </location>
</feature>
<dbReference type="GO" id="GO:0035091">
    <property type="term" value="F:phosphatidylinositol binding"/>
    <property type="evidence" value="ECO:0007669"/>
    <property type="project" value="InterPro"/>
</dbReference>
<feature type="compositionally biased region" description="Low complexity" evidence="1">
    <location>
        <begin position="490"/>
        <end position="523"/>
    </location>
</feature>
<keyword evidence="4" id="KW-1185">Reference proteome</keyword>
<feature type="compositionally biased region" description="Polar residues" evidence="1">
    <location>
        <begin position="448"/>
        <end position="461"/>
    </location>
</feature>
<evidence type="ECO:0000313" key="4">
    <source>
        <dbReference type="Proteomes" id="UP001489004"/>
    </source>
</evidence>
<gene>
    <name evidence="3" type="ORF">WJX72_010005</name>
</gene>
<feature type="domain" description="VHS" evidence="2">
    <location>
        <begin position="32"/>
        <end position="99"/>
    </location>
</feature>
<feature type="compositionally biased region" description="Low complexity" evidence="1">
    <location>
        <begin position="390"/>
        <end position="399"/>
    </location>
</feature>